<proteinExistence type="predicted"/>
<dbReference type="EMBL" id="CP092014">
    <property type="protein sequence ID" value="WFN96416.1"/>
    <property type="molecule type" value="Genomic_DNA"/>
</dbReference>
<dbReference type="RefSeq" id="WP_015871478.1">
    <property type="nucleotide sequence ID" value="NZ_AP028097.1"/>
</dbReference>
<dbReference type="Proteomes" id="UP001222680">
    <property type="component" value="Chromosome"/>
</dbReference>
<evidence type="ECO:0000313" key="1">
    <source>
        <dbReference type="EMBL" id="WFN96416.1"/>
    </source>
</evidence>
<gene>
    <name evidence="1" type="ORF">MAY91_17055</name>
</gene>
<dbReference type="GeneID" id="69539106"/>
<reference evidence="1 2" key="1">
    <citation type="submission" date="2022-02" db="EMBL/GenBank/DDBJ databases">
        <title>Phenotypic, genotypic and serological characterization of Edwardsiella ictaluri from catfish and ornamental fish species.</title>
        <authorList>
            <person name="Rose D."/>
            <person name="Tekedar H.C."/>
            <person name="Waldbieser G.C."/>
            <person name="Aarattuthodi S."/>
            <person name="Griffin M.J."/>
        </authorList>
    </citation>
    <scope>NUCLEOTIDE SEQUENCE [LARGE SCALE GENOMIC DNA]</scope>
    <source>
        <strain evidence="1 2">13 TAL-140 K3</strain>
    </source>
</reference>
<keyword evidence="2" id="KW-1185">Reference proteome</keyword>
<organism evidence="1 2">
    <name type="scientific">Edwardsiella ictaluri</name>
    <dbReference type="NCBI Taxonomy" id="67780"/>
    <lineage>
        <taxon>Bacteria</taxon>
        <taxon>Pseudomonadati</taxon>
        <taxon>Pseudomonadota</taxon>
        <taxon>Gammaproteobacteria</taxon>
        <taxon>Enterobacterales</taxon>
        <taxon>Hafniaceae</taxon>
        <taxon>Edwardsiella</taxon>
    </lineage>
</organism>
<accession>A0ABY8GG60</accession>
<name>A0ABY8GG60_EDWIC</name>
<evidence type="ECO:0000313" key="2">
    <source>
        <dbReference type="Proteomes" id="UP001222680"/>
    </source>
</evidence>
<sequence>MTAKWLLTGVTYQLKMLHPLRLSDNRLNAKGFTYDFNRKIQPLPPQMLNEKIASHMLINRNQCINALTTTLNAQRFITRQMGDKYVIPPLDIYPRFRPDKF</sequence>
<protein>
    <submittedName>
        <fullName evidence="1">Uncharacterized protein</fullName>
    </submittedName>
</protein>